<dbReference type="SUPFAM" id="SSF47762">
    <property type="entry name" value="PAH2 domain"/>
    <property type="match status" value="1"/>
</dbReference>
<feature type="compositionally biased region" description="Polar residues" evidence="6">
    <location>
        <begin position="533"/>
        <end position="564"/>
    </location>
</feature>
<reference evidence="8 9" key="1">
    <citation type="submission" date="2025-05" db="UniProtKB">
        <authorList>
            <consortium name="RefSeq"/>
        </authorList>
    </citation>
    <scope>IDENTIFICATION</scope>
</reference>
<dbReference type="InterPro" id="IPR052435">
    <property type="entry name" value="YY1-Transcr_Regul"/>
</dbReference>
<feature type="region of interest" description="Disordered" evidence="6">
    <location>
        <begin position="288"/>
        <end position="386"/>
    </location>
</feature>
<sequence>MSDNCKKPQDSPSGEECDSSLIMANSSQTDIEDSNKDDDRGNGNDDGDKEDGDNDEDETDMSKEENSSVFSSPLDQKQILDDARRETRTPKKKEATNEIIDSTEDPLETPSKVLMRTLEAFSKIEESAKASASSKTPSKTLQKLTGKKAVQRTPHKALQVTPVKKSKGGAKKRSSEVHLELKEKQSKETADSEWETDNDEESEDGDENIGSIDARLEEKASNMNMNAKNVKSIIHHILTNEHVKDMFSDLLQEEKDGSSEEKDSVTPKKFSPEKLDILPILTRAKVKDLVDKGSVPSPSKHTKAGPSILDVEFTEEEDDEEYDPNKDAEARDSDDDESVVSSRFSEIGSPYPLTPSSSAIPQSSEKMPDTPGSVASSVSASPAVVSSSKNLESAFNACEQASTSYVSETGDTIARRTRSKLPLTSTCITDIESAFVAPDITADMYDNTCKDEDWMQFLSSLYKPTDDTIQDDDANDPEFNYIAEAEKEEEDVEDFLFDKPSKITKKELNILISELEELFEEDQLPYRVVGNAMPSTSNEPQSTNTERSSNTEPSRNREPSSSTGHLHCNNERRSSNNEQPYSNNGQVCNNNNQQYNRNEQQYINNEQQYNCYKQQFHNNEQLYSNNGQQYTSNGQQYSNNNQQCGGYSQPYSNTRQPFSNQTPVAPTFTEFKTPLAPPSQSSRMHTVTGQRSSQVSDVSQTSSIHERSQDFSQQSHDAGITDEQHAIIEDHMRKHIQLLTQSFLLSQTHCVYRDLKGQPENFLRELDHFRKSSAAGTASVFNVCNLDPALEVLQEVGGMGLEPKKKSSGIYEAHIGMCKPLRQVVFNSAAFVYPQLLPSLRLFAKSKGNKYRNVMPSEDNLIALGLLEFRNCQDANTVDLIAELLLRGKDGKQVQHRIYRMCHCKQEQNVIKYVKQKGRLPPSFPKPRVDEFYACPPRDQLPHLLPPWLRRMQDGLRYKLFKEQDKVLKKRERQQQLEDSDSSDGQMRRPRKKPRKSRLFKKRKKHNHFSDSDDDPDQTKAPNKVKVLKKQGKQQEPLHSNSADGQRIADQKSKSKKILQAMEKYKPIAPQTVPQSSDEALSQTANQTPQGAQLTPAVTTSHPHSTSVGQPLFGAGTPPITGIYIQFGTQPSSVPVLPPQIVSNLSSSISNLTTSSSSRQRPAVSLQSNALVGVSPIATVSVAAAQKTLTKQVTSQSVSTKTSSKSSKGRGSSVLPQKVPPQSPDVLSHTLKSCGIIQSPGVNSPGQNVDSPLVDRPTLTSTPVSVGSSHPRRKHSSVRNLHNEFDNAACTVADDASLSEEMDDTLCDSVKEKGDANSQNSDDIEEESESGLYTDPTLYDEEEGTGLRGKGFLQDVGNVELNETFIVPASKSNILPGMPLKGLHPKGSPQEMSSPKSLPMEDLQTESLPFKHLQSQSSEQMESSQTLPSSKSARPSANDDIEMIPQSLSISKKAADGTHEEGMQNVGSMNESEESSSFTHVDEKMDVQTDGPVTLLRSKPKSLSPPQSNSLLGHKELEMASKLCSAGGSLGSDTEGKKVVGPGATSPSRETHISSGPQHALNKPSTPKKTPRRCRRRIEAQLKTPPKLQTIAPKALSPNQANAPAYVPLPKISPKRKALNQQVRHILPKSFTFEVKSPSPTKAAAMVLSKKAKLHQQQKSPAKILPMPEPAPTVNIKDLTPSKVVTRSQRGRPRSITIGCQKTPPAKNKCKTKATAQSSRDLKEVEETVSGNAPKPVSGEAEKTGTSSSQDQLDAEGALNSDTEDVHLDDLMAACTTIGYDPKKLVTADSDTKTKAQKRKDAFMAIFEPDIVDSDPKKDERDTAYAQHYFNRVKSALEEDQEHFLKFLTLLRDVNKDHTNPVELYVDMVSLLSDHQDLVDDFAGFLLSFQAVVCGCLVPSLEYTQIREILRKLEMYCDSSASCSFQRTLKMLLRWLSMTQGEQPDMALKERLMAIFKHVPGLMDYLMSYFLHEPIPDCSKEEFEDVDLEAKMELGDAVDEFEEINLCSGREDYNTKQCTCSCHQDALDSKLRRKITHCFSCSLQMSDGLPVLKRSRFSFEALKVIYPLEEKEKLARAKREAAKLALAKARSQKPGKKKGRPGSKRTRKKSVGSDVKLEPVVASSNANSQNPVLSSSSHPVQESTVSQAVQSPIVNVVPVSVSNKAEITSRALEATKVQREAPKETTKEAQAIQDNSSGTLKIVINTSAWKSGPSSHHTNYGLPSVPSPTISTVPSSVSSLAEPSVRLPSVPLTVTASSTPPQAPGTPVQLPFPVRPYMSPGLTPGMTSTPVATGLRLPVFFTVKPQKFLAEEQKGSPEPTVPAKKVPKLKVKKSQSKAGKSKSSKQFVAFENIDSQNISVSIQSRPEDRIATDASQELHVSDCPSSPLTEPPPVSPVLDRLNPGGETTAQVEAGPCSEPHTSFLQPEPVAVSSKGDHADSMSMASSSKKDDSLFKAPCEVLDLASGDSILQISPSKLRGKIPGSLIRSHLEHFSLGGFEESLDMQQIQQLAQAISPGKGHGESMSRFDLMAFLESSNLTLASNLTLKDSLFPGGSGTTESSSAGRVSFAGALSQHKTSREGTDASGQAGSCGTEGQISASSSHANEGAQVALQNKTDGPPEDHTAGSAVLGEDTSSSYTAPPSVATLDNLNWTEAWDIAILNVVTEEGVTPSAIDRLHREIPQKSLDEIATRAELLIQWVQNNADTDTESEAGS</sequence>
<evidence type="ECO:0000313" key="8">
    <source>
        <dbReference type="RefSeq" id="XP_005090223.1"/>
    </source>
</evidence>
<evidence type="ECO:0000256" key="1">
    <source>
        <dbReference type="ARBA" id="ARBA00004123"/>
    </source>
</evidence>
<feature type="compositionally biased region" description="Polar residues" evidence="6">
    <location>
        <begin position="1465"/>
        <end position="1479"/>
    </location>
</feature>
<feature type="compositionally biased region" description="Low complexity" evidence="6">
    <location>
        <begin position="1414"/>
        <end position="1425"/>
    </location>
</feature>
<feature type="compositionally biased region" description="Polar residues" evidence="6">
    <location>
        <begin position="1426"/>
        <end position="1435"/>
    </location>
</feature>
<dbReference type="Pfam" id="PF02671">
    <property type="entry name" value="PAH"/>
    <property type="match status" value="1"/>
</dbReference>
<feature type="compositionally biased region" description="Basic residues" evidence="6">
    <location>
        <begin position="988"/>
        <end position="1007"/>
    </location>
</feature>
<dbReference type="RefSeq" id="XP_005090223.1">
    <property type="nucleotide sequence ID" value="XM_005090166.3"/>
</dbReference>
<feature type="compositionally biased region" description="Basic and acidic residues" evidence="6">
    <location>
        <begin position="33"/>
        <end position="43"/>
    </location>
</feature>
<feature type="compositionally biased region" description="Polar residues" evidence="6">
    <location>
        <begin position="1258"/>
        <end position="1268"/>
    </location>
</feature>
<feature type="compositionally biased region" description="Basic residues" evidence="6">
    <location>
        <begin position="2325"/>
        <end position="2343"/>
    </location>
</feature>
<feature type="compositionally biased region" description="Basic and acidic residues" evidence="6">
    <location>
        <begin position="173"/>
        <end position="190"/>
    </location>
</feature>
<feature type="region of interest" description="Disordered" evidence="6">
    <location>
        <begin position="1189"/>
        <end position="1280"/>
    </location>
</feature>
<feature type="region of interest" description="Disordered" evidence="6">
    <location>
        <begin position="248"/>
        <end position="274"/>
    </location>
</feature>
<feature type="compositionally biased region" description="Acidic residues" evidence="6">
    <location>
        <begin position="191"/>
        <end position="207"/>
    </location>
</feature>
<feature type="region of interest" description="Disordered" evidence="6">
    <location>
        <begin position="624"/>
        <end position="647"/>
    </location>
</feature>
<feature type="compositionally biased region" description="Basic and acidic residues" evidence="6">
    <location>
        <begin position="78"/>
        <end position="96"/>
    </location>
</feature>
<evidence type="ECO:0000256" key="3">
    <source>
        <dbReference type="ARBA" id="ARBA00023163"/>
    </source>
</evidence>
<feature type="region of interest" description="Disordered" evidence="6">
    <location>
        <begin position="530"/>
        <end position="592"/>
    </location>
</feature>
<dbReference type="InterPro" id="IPR003822">
    <property type="entry name" value="PAH"/>
</dbReference>
<dbReference type="PROSITE" id="PS51477">
    <property type="entry name" value="PAH"/>
    <property type="match status" value="1"/>
</dbReference>
<keyword evidence="7" id="KW-1185">Reference proteome</keyword>
<feature type="compositionally biased region" description="Acidic residues" evidence="6">
    <location>
        <begin position="45"/>
        <end position="59"/>
    </location>
</feature>
<evidence type="ECO:0000313" key="7">
    <source>
        <dbReference type="Proteomes" id="UP000694888"/>
    </source>
</evidence>
<feature type="region of interest" description="Disordered" evidence="6">
    <location>
        <begin position="2570"/>
        <end position="2640"/>
    </location>
</feature>
<evidence type="ECO:0000256" key="4">
    <source>
        <dbReference type="ARBA" id="ARBA00023242"/>
    </source>
</evidence>
<accession>A0ABM0JC30</accession>
<comment type="subcellular location">
    <subcellularLocation>
        <location evidence="1 5">Nucleus</location>
    </subcellularLocation>
</comment>
<feature type="region of interest" description="Disordered" evidence="6">
    <location>
        <begin position="1454"/>
        <end position="1480"/>
    </location>
</feature>
<organism evidence="7 8">
    <name type="scientific">Aplysia californica</name>
    <name type="common">California sea hare</name>
    <dbReference type="NCBI Taxonomy" id="6500"/>
    <lineage>
        <taxon>Eukaryota</taxon>
        <taxon>Metazoa</taxon>
        <taxon>Spiralia</taxon>
        <taxon>Lophotrochozoa</taxon>
        <taxon>Mollusca</taxon>
        <taxon>Gastropoda</taxon>
        <taxon>Heterobranchia</taxon>
        <taxon>Euthyneura</taxon>
        <taxon>Tectipleura</taxon>
        <taxon>Aplysiida</taxon>
        <taxon>Aplysioidea</taxon>
        <taxon>Aplysiidae</taxon>
        <taxon>Aplysia</taxon>
    </lineage>
</organism>
<gene>
    <name evidence="8 9" type="primary">LOC101853661</name>
</gene>
<feature type="compositionally biased region" description="Polar residues" evidence="6">
    <location>
        <begin position="1240"/>
        <end position="1250"/>
    </location>
</feature>
<feature type="compositionally biased region" description="Low complexity" evidence="6">
    <location>
        <begin position="373"/>
        <end position="386"/>
    </location>
</feature>
<feature type="compositionally biased region" description="Low complexity" evidence="6">
    <location>
        <begin position="129"/>
        <end position="139"/>
    </location>
</feature>
<dbReference type="PANTHER" id="PTHR16088">
    <property type="entry name" value="YY1 ASSOCIATED PROTEIN-RELATED"/>
    <property type="match status" value="1"/>
</dbReference>
<feature type="region of interest" description="Disordered" evidence="6">
    <location>
        <begin position="1526"/>
        <end position="1573"/>
    </location>
</feature>
<feature type="region of interest" description="Disordered" evidence="6">
    <location>
        <begin position="675"/>
        <end position="694"/>
    </location>
</feature>
<feature type="compositionally biased region" description="Polar residues" evidence="6">
    <location>
        <begin position="354"/>
        <end position="365"/>
    </location>
</feature>
<feature type="region of interest" description="Disordered" evidence="6">
    <location>
        <begin position="1"/>
        <end position="112"/>
    </location>
</feature>
<feature type="compositionally biased region" description="Polar residues" evidence="6">
    <location>
        <begin position="1545"/>
        <end position="1557"/>
    </location>
</feature>
<feature type="compositionally biased region" description="Acidic residues" evidence="6">
    <location>
        <begin position="312"/>
        <end position="322"/>
    </location>
</feature>
<feature type="compositionally biased region" description="Basic residues" evidence="6">
    <location>
        <begin position="2090"/>
        <end position="2110"/>
    </location>
</feature>
<keyword evidence="3" id="KW-0804">Transcription</keyword>
<feature type="region of interest" description="Disordered" evidence="6">
    <location>
        <begin position="2085"/>
        <end position="2144"/>
    </location>
</feature>
<feature type="compositionally biased region" description="Polar residues" evidence="6">
    <location>
        <begin position="678"/>
        <end position="691"/>
    </location>
</feature>
<proteinExistence type="predicted"/>
<feature type="region of interest" description="Disordered" evidence="6">
    <location>
        <begin position="1655"/>
        <end position="1764"/>
    </location>
</feature>
<name>A0ABM0JC30_APLCA</name>
<dbReference type="InterPro" id="IPR036600">
    <property type="entry name" value="PAH_sf"/>
</dbReference>
<feature type="region of interest" description="Disordered" evidence="6">
    <location>
        <begin position="2311"/>
        <end position="2345"/>
    </location>
</feature>
<feature type="compositionally biased region" description="Polar residues" evidence="6">
    <location>
        <begin position="2584"/>
        <end position="2604"/>
    </location>
</feature>
<evidence type="ECO:0000256" key="6">
    <source>
        <dbReference type="SAM" id="MobiDB-lite"/>
    </source>
</evidence>
<feature type="region of interest" description="Disordered" evidence="6">
    <location>
        <begin position="125"/>
        <end position="217"/>
    </location>
</feature>
<dbReference type="GeneID" id="101853661"/>
<feature type="compositionally biased region" description="Low complexity" evidence="6">
    <location>
        <begin position="583"/>
        <end position="592"/>
    </location>
</feature>
<protein>
    <submittedName>
        <fullName evidence="8 9">Uncharacterized protein LOC101853661 isoform X1</fullName>
    </submittedName>
</protein>
<feature type="region of interest" description="Disordered" evidence="6">
    <location>
        <begin position="2374"/>
        <end position="2449"/>
    </location>
</feature>
<evidence type="ECO:0000256" key="2">
    <source>
        <dbReference type="ARBA" id="ARBA00023015"/>
    </source>
</evidence>
<feature type="compositionally biased region" description="Polar residues" evidence="6">
    <location>
        <begin position="2122"/>
        <end position="2144"/>
    </location>
</feature>
<feature type="compositionally biased region" description="Basic residues" evidence="6">
    <location>
        <begin position="145"/>
        <end position="155"/>
    </location>
</feature>
<dbReference type="RefSeq" id="XP_012940159.1">
    <property type="nucleotide sequence ID" value="XM_013084705.2"/>
</dbReference>
<feature type="region of interest" description="Disordered" evidence="6">
    <location>
        <begin position="1311"/>
        <end position="1345"/>
    </location>
</feature>
<feature type="compositionally biased region" description="Polar residues" evidence="6">
    <location>
        <begin position="1072"/>
        <end position="1107"/>
    </location>
</feature>
<dbReference type="PANTHER" id="PTHR16088:SF3">
    <property type="entry name" value="GON-4-LIKE PROTEIN"/>
    <property type="match status" value="1"/>
</dbReference>
<dbReference type="Proteomes" id="UP000694888">
    <property type="component" value="Unplaced"/>
</dbReference>
<keyword evidence="4 5" id="KW-0539">Nucleus</keyword>
<feature type="compositionally biased region" description="Low complexity" evidence="6">
    <location>
        <begin position="1190"/>
        <end position="1213"/>
    </location>
</feature>
<evidence type="ECO:0000313" key="9">
    <source>
        <dbReference type="RefSeq" id="XP_012940159.1"/>
    </source>
</evidence>
<feature type="region of interest" description="Disordered" evidence="6">
    <location>
        <begin position="967"/>
        <end position="1107"/>
    </location>
</feature>
<evidence type="ECO:0000256" key="5">
    <source>
        <dbReference type="PROSITE-ProRule" id="PRU00810"/>
    </source>
</evidence>
<feature type="region of interest" description="Disordered" evidence="6">
    <location>
        <begin position="1372"/>
        <end position="1437"/>
    </location>
</feature>
<dbReference type="Gene3D" id="1.20.1160.11">
    <property type="entry name" value="Paired amphipathic helix"/>
    <property type="match status" value="1"/>
</dbReference>
<keyword evidence="2" id="KW-0805">Transcription regulation</keyword>